<feature type="region of interest" description="Disordered" evidence="1">
    <location>
        <begin position="246"/>
        <end position="271"/>
    </location>
</feature>
<feature type="compositionally biased region" description="Low complexity" evidence="1">
    <location>
        <begin position="596"/>
        <end position="605"/>
    </location>
</feature>
<organism evidence="2">
    <name type="scientific">Alexandrium catenella</name>
    <name type="common">Red tide dinoflagellate</name>
    <name type="synonym">Gonyaulax catenella</name>
    <dbReference type="NCBI Taxonomy" id="2925"/>
    <lineage>
        <taxon>Eukaryota</taxon>
        <taxon>Sar</taxon>
        <taxon>Alveolata</taxon>
        <taxon>Dinophyceae</taxon>
        <taxon>Gonyaulacales</taxon>
        <taxon>Pyrocystaceae</taxon>
        <taxon>Alexandrium</taxon>
    </lineage>
</organism>
<feature type="compositionally biased region" description="Pro residues" evidence="1">
    <location>
        <begin position="376"/>
        <end position="391"/>
    </location>
</feature>
<gene>
    <name evidence="2" type="ORF">ACAT0790_LOCUS2568</name>
</gene>
<sequence length="703" mass="73563">MLSGLGKPRGCPAASGGPNPRPRMAELSGVSHGQEAAAACPEGKEAICREEFADAFGAVAPGMESAEACAALAGSVAPAVFHLKPSVGSWLRPLHYVPRSEARRAAVVKVPFHLKASVGSWLMLRPPRQEAAPVKDQLPLAKAVEDPWHADFEAFADSGGGASKFADLADACPTPSTGLSAFSPVSAAKLAMSAAVCESQPAEVPHDDAHAGPEFSRMRSALMPPEPGDKEKHLKMAHMRSALLPEPEVPDTTPEVQCNAGQEAESGDSIPMSRMRSALIPPAAANKVVPGEKQAIAEEAEPEEGSAVSHMRSAVAPPQAMRKIMEAEKQRIQEGDEEGEADPQSRAQDGDVAAMEEEVVAPGAGQRGVPLARAGGPPPGHAQVPAPPAVPTAPLAPAAPPPEPTSMKELDELVAHSLDHFFGDEQNWKKVGREIASSTKGPAAQRRLGAGLCRFRIQVPKPYPGVQYRRSKCLDDRYPRFAENGSMVQGRVEDNGEWLKVGEQIYLPMRVGAVRIMEALPSEDGEAPPAAAAAQSPTAGFWNWLACCSGERPPASGDSEVLVGNDEGTSQRSPQLRGGGPRPPTAGAASLQQPFAGPAGAATGAVRSNGPSQASGGNARPAQIASEEDADFQGPRRLPEDVSRNPLSNLDAANRHFSSPINPFSDVASAGSASPSKRRTESRVQNDSVQSTLPDAVKDVFQA</sequence>
<feature type="region of interest" description="Disordered" evidence="1">
    <location>
        <begin position="329"/>
        <end position="403"/>
    </location>
</feature>
<evidence type="ECO:0000313" key="2">
    <source>
        <dbReference type="EMBL" id="CAD9090554.1"/>
    </source>
</evidence>
<dbReference type="AlphaFoldDB" id="A0A7S1L0C0"/>
<reference evidence="2" key="1">
    <citation type="submission" date="2021-01" db="EMBL/GenBank/DDBJ databases">
        <authorList>
            <person name="Corre E."/>
            <person name="Pelletier E."/>
            <person name="Niang G."/>
            <person name="Scheremetjew M."/>
            <person name="Finn R."/>
            <person name="Kale V."/>
            <person name="Holt S."/>
            <person name="Cochrane G."/>
            <person name="Meng A."/>
            <person name="Brown T."/>
            <person name="Cohen L."/>
        </authorList>
    </citation>
    <scope>NUCLEOTIDE SEQUENCE</scope>
    <source>
        <strain evidence="2">OF101</strain>
    </source>
</reference>
<feature type="region of interest" description="Disordered" evidence="1">
    <location>
        <begin position="555"/>
        <end position="703"/>
    </location>
</feature>
<accession>A0A7S1L0C0</accession>
<feature type="region of interest" description="Disordered" evidence="1">
    <location>
        <begin position="297"/>
        <end position="317"/>
    </location>
</feature>
<evidence type="ECO:0000256" key="1">
    <source>
        <dbReference type="SAM" id="MobiDB-lite"/>
    </source>
</evidence>
<proteinExistence type="predicted"/>
<feature type="region of interest" description="Disordered" evidence="1">
    <location>
        <begin position="1"/>
        <end position="28"/>
    </location>
</feature>
<protein>
    <submittedName>
        <fullName evidence="2">Uncharacterized protein</fullName>
    </submittedName>
</protein>
<dbReference type="EMBL" id="HBGE01004242">
    <property type="protein sequence ID" value="CAD9090554.1"/>
    <property type="molecule type" value="Transcribed_RNA"/>
</dbReference>
<name>A0A7S1L0C0_ALECA</name>